<proteinExistence type="predicted"/>
<gene>
    <name evidence="1" type="ORF">PG986_005068</name>
</gene>
<evidence type="ECO:0000313" key="1">
    <source>
        <dbReference type="EMBL" id="KAK7955846.1"/>
    </source>
</evidence>
<reference evidence="1 2" key="1">
    <citation type="submission" date="2023-01" db="EMBL/GenBank/DDBJ databases">
        <title>Analysis of 21 Apiospora genomes using comparative genomics revels a genus with tremendous synthesis potential of carbohydrate active enzymes and secondary metabolites.</title>
        <authorList>
            <person name="Sorensen T."/>
        </authorList>
    </citation>
    <scope>NUCLEOTIDE SEQUENCE [LARGE SCALE GENOMIC DNA]</scope>
    <source>
        <strain evidence="1 2">CBS 24483</strain>
    </source>
</reference>
<dbReference type="EMBL" id="JAQQWE010000004">
    <property type="protein sequence ID" value="KAK7955846.1"/>
    <property type="molecule type" value="Genomic_DNA"/>
</dbReference>
<dbReference type="Proteomes" id="UP001391051">
    <property type="component" value="Unassembled WGS sequence"/>
</dbReference>
<keyword evidence="2" id="KW-1185">Reference proteome</keyword>
<evidence type="ECO:0000313" key="2">
    <source>
        <dbReference type="Proteomes" id="UP001391051"/>
    </source>
</evidence>
<accession>A0ABR1QGH3</accession>
<dbReference type="RefSeq" id="XP_066701152.1">
    <property type="nucleotide sequence ID" value="XM_066841290.1"/>
</dbReference>
<sequence length="146" mass="16361">MAGDRGPPRRRGPFVALAPGEYANWSEINVASALSAFRPIPDQLKIAFVILGKPTFWLERKKSQTPISTVDDPGMLNSRRTLEECRRKYHNMSAPMKLTQGSITVIFQALHRNQQNLNLKYTVAEENTAVLGTQLASWNQRSGANH</sequence>
<protein>
    <submittedName>
        <fullName evidence="1">Uncharacterized protein</fullName>
    </submittedName>
</protein>
<dbReference type="GeneID" id="92074352"/>
<organism evidence="1 2">
    <name type="scientific">Apiospora aurea</name>
    <dbReference type="NCBI Taxonomy" id="335848"/>
    <lineage>
        <taxon>Eukaryota</taxon>
        <taxon>Fungi</taxon>
        <taxon>Dikarya</taxon>
        <taxon>Ascomycota</taxon>
        <taxon>Pezizomycotina</taxon>
        <taxon>Sordariomycetes</taxon>
        <taxon>Xylariomycetidae</taxon>
        <taxon>Amphisphaeriales</taxon>
        <taxon>Apiosporaceae</taxon>
        <taxon>Apiospora</taxon>
    </lineage>
</organism>
<comment type="caution">
    <text evidence="1">The sequence shown here is derived from an EMBL/GenBank/DDBJ whole genome shotgun (WGS) entry which is preliminary data.</text>
</comment>
<name>A0ABR1QGH3_9PEZI</name>